<dbReference type="eggNOG" id="KOG2898">
    <property type="taxonomic scope" value="Eukaryota"/>
</dbReference>
<dbReference type="OrthoDB" id="272512at2759"/>
<dbReference type="OMA" id="WFRFLWD"/>
<feature type="transmembrane region" description="Helical" evidence="7">
    <location>
        <begin position="35"/>
        <end position="56"/>
    </location>
</feature>
<evidence type="ECO:0000256" key="3">
    <source>
        <dbReference type="ARBA" id="ARBA00022989"/>
    </source>
</evidence>
<keyword evidence="5 7" id="KW-0472">Membrane</keyword>
<dbReference type="InParanoid" id="Q5AZD5"/>
<dbReference type="STRING" id="227321.Q5AZD5"/>
<dbReference type="PANTHER" id="PTHR23063:SF60">
    <property type="entry name" value="LYSOPHOSPHATIDIC ACID:OLEOYL-COA ACYLTRANSFERASE 1"/>
    <property type="match status" value="1"/>
</dbReference>
<evidence type="ECO:0000256" key="7">
    <source>
        <dbReference type="SAM" id="Phobius"/>
    </source>
</evidence>
<dbReference type="GeneID" id="2871241"/>
<dbReference type="GO" id="GO:0016746">
    <property type="term" value="F:acyltransferase activity"/>
    <property type="evidence" value="ECO:0007669"/>
    <property type="project" value="UniProtKB-KW"/>
</dbReference>
<dbReference type="PANTHER" id="PTHR23063">
    <property type="entry name" value="PHOSPHOLIPID ACYLTRANSFERASE"/>
    <property type="match status" value="1"/>
</dbReference>
<keyword evidence="4" id="KW-0443">Lipid metabolism</keyword>
<dbReference type="HOGENOM" id="CLU_048121_0_0_1"/>
<keyword evidence="9" id="KW-1185">Reference proteome</keyword>
<keyword evidence="1" id="KW-0808">Transferase</keyword>
<protein>
    <submittedName>
        <fullName evidence="8">Vacuolar protein sorting protein Vps66, putative (AFU_orthologue AFUA_2G14220)</fullName>
    </submittedName>
</protein>
<dbReference type="RefSeq" id="XP_663949.1">
    <property type="nucleotide sequence ID" value="XM_658857.2"/>
</dbReference>
<dbReference type="AlphaFoldDB" id="Q5AZD5"/>
<keyword evidence="2 7" id="KW-0812">Transmembrane</keyword>
<organism evidence="8 9">
    <name type="scientific">Emericella nidulans (strain FGSC A4 / ATCC 38163 / CBS 112.46 / NRRL 194 / M139)</name>
    <name type="common">Aspergillus nidulans</name>
    <dbReference type="NCBI Taxonomy" id="227321"/>
    <lineage>
        <taxon>Eukaryota</taxon>
        <taxon>Fungi</taxon>
        <taxon>Dikarya</taxon>
        <taxon>Ascomycota</taxon>
        <taxon>Pezizomycotina</taxon>
        <taxon>Eurotiomycetes</taxon>
        <taxon>Eurotiomycetidae</taxon>
        <taxon>Eurotiales</taxon>
        <taxon>Aspergillaceae</taxon>
        <taxon>Aspergillus</taxon>
        <taxon>Aspergillus subgen. Nidulantes</taxon>
    </lineage>
</organism>
<evidence type="ECO:0000313" key="9">
    <source>
        <dbReference type="Proteomes" id="UP000000560"/>
    </source>
</evidence>
<evidence type="ECO:0000256" key="6">
    <source>
        <dbReference type="ARBA" id="ARBA00023315"/>
    </source>
</evidence>
<accession>Q5AZD5</accession>
<evidence type="ECO:0000256" key="5">
    <source>
        <dbReference type="ARBA" id="ARBA00023136"/>
    </source>
</evidence>
<proteinExistence type="predicted"/>
<dbReference type="EMBL" id="BN001301">
    <property type="protein sequence ID" value="CBF69655.1"/>
    <property type="molecule type" value="Genomic_DNA"/>
</dbReference>
<dbReference type="FunCoup" id="Q5AZD5">
    <property type="interactions" value="66"/>
</dbReference>
<dbReference type="KEGG" id="ani:ANIA_06345"/>
<gene>
    <name evidence="8" type="ORF">ANIA_06345</name>
</gene>
<evidence type="ECO:0000256" key="1">
    <source>
        <dbReference type="ARBA" id="ARBA00022679"/>
    </source>
</evidence>
<accession>C8V0Z4</accession>
<dbReference type="VEuPathDB" id="FungiDB:AN6345"/>
<evidence type="ECO:0000256" key="2">
    <source>
        <dbReference type="ARBA" id="ARBA00022692"/>
    </source>
</evidence>
<keyword evidence="3 7" id="KW-1133">Transmembrane helix</keyword>
<reference evidence="9" key="1">
    <citation type="journal article" date="2005" name="Nature">
        <title>Sequencing of Aspergillus nidulans and comparative analysis with A. fumigatus and A. oryzae.</title>
        <authorList>
            <person name="Galagan J.E."/>
            <person name="Calvo S.E."/>
            <person name="Cuomo C."/>
            <person name="Ma L.J."/>
            <person name="Wortman J.R."/>
            <person name="Batzoglou S."/>
            <person name="Lee S.I."/>
            <person name="Basturkmen M."/>
            <person name="Spevak C.C."/>
            <person name="Clutterbuck J."/>
            <person name="Kapitonov V."/>
            <person name="Jurka J."/>
            <person name="Scazzocchio C."/>
            <person name="Farman M."/>
            <person name="Butler J."/>
            <person name="Purcell S."/>
            <person name="Harris S."/>
            <person name="Braus G.H."/>
            <person name="Draht O."/>
            <person name="Busch S."/>
            <person name="D'Enfert C."/>
            <person name="Bouchier C."/>
            <person name="Goldman G.H."/>
            <person name="Bell-Pedersen D."/>
            <person name="Griffiths-Jones S."/>
            <person name="Doonan J.H."/>
            <person name="Yu J."/>
            <person name="Vienken K."/>
            <person name="Pain A."/>
            <person name="Freitag M."/>
            <person name="Selker E.U."/>
            <person name="Archer D.B."/>
            <person name="Penalva M.A."/>
            <person name="Oakley B.R."/>
            <person name="Momany M."/>
            <person name="Tanaka T."/>
            <person name="Kumagai T."/>
            <person name="Asai K."/>
            <person name="Machida M."/>
            <person name="Nierman W.C."/>
            <person name="Denning D.W."/>
            <person name="Caddick M."/>
            <person name="Hynes M."/>
            <person name="Paoletti M."/>
            <person name="Fischer R."/>
            <person name="Miller B."/>
            <person name="Dyer P."/>
            <person name="Sachs M.S."/>
            <person name="Osmani S.A."/>
            <person name="Birren B.W."/>
        </authorList>
    </citation>
    <scope>NUCLEOTIDE SEQUENCE [LARGE SCALE GENOMIC DNA]</scope>
    <source>
        <strain evidence="9">FGSC A4 / ATCC 38163 / CBS 112.46 / NRRL 194 / M139</strain>
    </source>
</reference>
<reference evidence="9" key="2">
    <citation type="journal article" date="2009" name="Fungal Genet. Biol.">
        <title>The 2008 update of the Aspergillus nidulans genome annotation: a community effort.</title>
        <authorList>
            <person name="Wortman J.R."/>
            <person name="Gilsenan J.M."/>
            <person name="Joardar V."/>
            <person name="Deegan J."/>
            <person name="Clutterbuck J."/>
            <person name="Andersen M.R."/>
            <person name="Archer D."/>
            <person name="Bencina M."/>
            <person name="Braus G."/>
            <person name="Coutinho P."/>
            <person name="von Dohren H."/>
            <person name="Doonan J."/>
            <person name="Driessen A.J."/>
            <person name="Durek P."/>
            <person name="Espeso E."/>
            <person name="Fekete E."/>
            <person name="Flipphi M."/>
            <person name="Estrada C.G."/>
            <person name="Geysens S."/>
            <person name="Goldman G."/>
            <person name="de Groot P.W."/>
            <person name="Hansen K."/>
            <person name="Harris S.D."/>
            <person name="Heinekamp T."/>
            <person name="Helmstaedt K."/>
            <person name="Henrissat B."/>
            <person name="Hofmann G."/>
            <person name="Homan T."/>
            <person name="Horio T."/>
            <person name="Horiuchi H."/>
            <person name="James S."/>
            <person name="Jones M."/>
            <person name="Karaffa L."/>
            <person name="Karanyi Z."/>
            <person name="Kato M."/>
            <person name="Keller N."/>
            <person name="Kelly D.E."/>
            <person name="Kiel J.A."/>
            <person name="Kim J.M."/>
            <person name="van der Klei I.J."/>
            <person name="Klis F.M."/>
            <person name="Kovalchuk A."/>
            <person name="Krasevec N."/>
            <person name="Kubicek C.P."/>
            <person name="Liu B."/>
            <person name="Maccabe A."/>
            <person name="Meyer V."/>
            <person name="Mirabito P."/>
            <person name="Miskei M."/>
            <person name="Mos M."/>
            <person name="Mullins J."/>
            <person name="Nelson D.R."/>
            <person name="Nielsen J."/>
            <person name="Oakley B.R."/>
            <person name="Osmani S.A."/>
            <person name="Pakula T."/>
            <person name="Paszewski A."/>
            <person name="Paulsen I."/>
            <person name="Pilsyk S."/>
            <person name="Pocsi I."/>
            <person name="Punt P.J."/>
            <person name="Ram A.F."/>
            <person name="Ren Q."/>
            <person name="Robellet X."/>
            <person name="Robson G."/>
            <person name="Seiboth B."/>
            <person name="van Solingen P."/>
            <person name="Specht T."/>
            <person name="Sun J."/>
            <person name="Taheri-Talesh N."/>
            <person name="Takeshita N."/>
            <person name="Ussery D."/>
            <person name="vanKuyk P.A."/>
            <person name="Visser H."/>
            <person name="van de Vondervoort P.J."/>
            <person name="de Vries R.P."/>
            <person name="Walton J."/>
            <person name="Xiang X."/>
            <person name="Xiong Y."/>
            <person name="Zeng A.P."/>
            <person name="Brandt B.W."/>
            <person name="Cornell M.J."/>
            <person name="van den Hondel C.A."/>
            <person name="Visser J."/>
            <person name="Oliver S.G."/>
            <person name="Turner G."/>
        </authorList>
    </citation>
    <scope>GENOME REANNOTATION</scope>
    <source>
        <strain evidence="9">FGSC A4 / ATCC 38163 / CBS 112.46 / NRRL 194 / M139</strain>
    </source>
</reference>
<evidence type="ECO:0000256" key="4">
    <source>
        <dbReference type="ARBA" id="ARBA00023098"/>
    </source>
</evidence>
<keyword evidence="6" id="KW-0012">Acyltransferase</keyword>
<name>Q5AZD5_EMENI</name>
<sequence length="346" mass="38358">MERYTQFRDKGSGIAPFLPVPLQPAPGCCPLPIRALLFIIRLPFLIFFFVAYFAVLQWLPIGSLGKKAALWSILAVPSIWWIDLQVEGVRKGHLSRQQSRLPGPGSIIAASFTSPIDALYLAAIFDPIFTASYPTTREVEEISLFEAILRAFDSPETHYAPRRNAKTTSLSQLQRKYPGRPIVTFAECTTTNGRGILPLSPSLTKIGSTSKIFPVSIRYQTEDIVTPIPGHYIGFLWSLLSKPTHCIRVRIAESVTMAGSGNGMTEKMKKSNYDTNYFDLLDEVSASKGGVASSRDRVEIDLSPTEKNLLDTVGDALARLGRVKRVGLGVADKIDFLEEWRKMHPA</sequence>
<evidence type="ECO:0000313" key="8">
    <source>
        <dbReference type="EMBL" id="CBF69655.1"/>
    </source>
</evidence>
<dbReference type="Proteomes" id="UP000000560">
    <property type="component" value="Chromosome I"/>
</dbReference>
<dbReference type="GO" id="GO:0006629">
    <property type="term" value="P:lipid metabolic process"/>
    <property type="evidence" value="ECO:0007669"/>
    <property type="project" value="UniProtKB-KW"/>
</dbReference>